<evidence type="ECO:0000256" key="1">
    <source>
        <dbReference type="SAM" id="Phobius"/>
    </source>
</evidence>
<keyword evidence="3" id="KW-1185">Reference proteome</keyword>
<accession>A0A2P0VMS3</accession>
<evidence type="ECO:0000313" key="2">
    <source>
        <dbReference type="EMBL" id="AUF82205.1"/>
    </source>
</evidence>
<keyword evidence="1" id="KW-0812">Transmembrane</keyword>
<organism evidence="2">
    <name type="scientific">Tetraselmis virus 1</name>
    <dbReference type="NCBI Taxonomy" id="2060617"/>
    <lineage>
        <taxon>Viruses</taxon>
        <taxon>Varidnaviria</taxon>
        <taxon>Bamfordvirae</taxon>
        <taxon>Nucleocytoviricota</taxon>
        <taxon>Megaviricetes</taxon>
        <taxon>Imitervirales</taxon>
        <taxon>Allomimiviridae</taxon>
        <taxon>Oceanusvirus</taxon>
        <taxon>Oceanusvirus kaneohense</taxon>
    </lineage>
</organism>
<reference evidence="2" key="1">
    <citation type="journal article" date="2018" name="Virology">
        <title>A giant virus infecting green algae encodes key fermentation genes.</title>
        <authorList>
            <person name="Schvarcz C.R."/>
            <person name="Steward G.F."/>
        </authorList>
    </citation>
    <scope>NUCLEOTIDE SEQUENCE [LARGE SCALE GENOMIC DNA]</scope>
</reference>
<proteinExistence type="predicted"/>
<dbReference type="InterPro" id="IPR010530">
    <property type="entry name" value="B12D"/>
</dbReference>
<keyword evidence="2" id="KW-0830">Ubiquinone</keyword>
<gene>
    <name evidence="2" type="ORF">TetV_113</name>
</gene>
<protein>
    <submittedName>
        <fullName evidence="2">Putative NADH-ubiquinone reductase complex 1 subunit MLRQ</fullName>
    </submittedName>
</protein>
<name>A0A2P0VMS3_9VIRU</name>
<keyword evidence="1" id="KW-0472">Membrane</keyword>
<evidence type="ECO:0000313" key="3">
    <source>
        <dbReference type="Proteomes" id="UP000244773"/>
    </source>
</evidence>
<dbReference type="Proteomes" id="UP000244773">
    <property type="component" value="Segment"/>
</dbReference>
<dbReference type="Pfam" id="PF06522">
    <property type="entry name" value="B12D"/>
    <property type="match status" value="1"/>
</dbReference>
<feature type="transmembrane region" description="Helical" evidence="1">
    <location>
        <begin position="12"/>
        <end position="32"/>
    </location>
</feature>
<keyword evidence="1" id="KW-1133">Transmembrane helix</keyword>
<sequence>MFPRPKPEVYPLIVAVSTGIGMMFYAGARSLYTSGDVAVYKSDRGLKMSGEYNPYKEYGLKDHPNSYFKKIGDYWPWPHYKKD</sequence>
<dbReference type="EMBL" id="KY322437">
    <property type="protein sequence ID" value="AUF82205.1"/>
    <property type="molecule type" value="Genomic_DNA"/>
</dbReference>